<dbReference type="Proteomes" id="UP000775213">
    <property type="component" value="Unassembled WGS sequence"/>
</dbReference>
<accession>A0AAV7GK05</accession>
<proteinExistence type="predicted"/>
<sequence length="68" mass="8284">MNNQLRLKNGLLYIEKILDSMSYPDERKEKCYRFQSSLKDDIRKPLIPFKIEDYSLLVERDIRVEIDF</sequence>
<gene>
    <name evidence="1" type="ORF">IEQ34_014489</name>
</gene>
<reference evidence="1 2" key="1">
    <citation type="journal article" date="2021" name="Hortic Res">
        <title>Chromosome-scale assembly of the Dendrobium chrysotoxum genome enhances the understanding of orchid evolution.</title>
        <authorList>
            <person name="Zhang Y."/>
            <person name="Zhang G.Q."/>
            <person name="Zhang D."/>
            <person name="Liu X.D."/>
            <person name="Xu X.Y."/>
            <person name="Sun W.H."/>
            <person name="Yu X."/>
            <person name="Zhu X."/>
            <person name="Wang Z.W."/>
            <person name="Zhao X."/>
            <person name="Zhong W.Y."/>
            <person name="Chen H."/>
            <person name="Yin W.L."/>
            <person name="Huang T."/>
            <person name="Niu S.C."/>
            <person name="Liu Z.J."/>
        </authorList>
    </citation>
    <scope>NUCLEOTIDE SEQUENCE [LARGE SCALE GENOMIC DNA]</scope>
    <source>
        <strain evidence="1">Lindl</strain>
    </source>
</reference>
<evidence type="ECO:0000313" key="2">
    <source>
        <dbReference type="Proteomes" id="UP000775213"/>
    </source>
</evidence>
<keyword evidence="2" id="KW-1185">Reference proteome</keyword>
<protein>
    <submittedName>
        <fullName evidence="1">Uncharacterized protein</fullName>
    </submittedName>
</protein>
<evidence type="ECO:0000313" key="1">
    <source>
        <dbReference type="EMBL" id="KAH0456582.1"/>
    </source>
</evidence>
<organism evidence="1 2">
    <name type="scientific">Dendrobium chrysotoxum</name>
    <name type="common">Orchid</name>
    <dbReference type="NCBI Taxonomy" id="161865"/>
    <lineage>
        <taxon>Eukaryota</taxon>
        <taxon>Viridiplantae</taxon>
        <taxon>Streptophyta</taxon>
        <taxon>Embryophyta</taxon>
        <taxon>Tracheophyta</taxon>
        <taxon>Spermatophyta</taxon>
        <taxon>Magnoliopsida</taxon>
        <taxon>Liliopsida</taxon>
        <taxon>Asparagales</taxon>
        <taxon>Orchidaceae</taxon>
        <taxon>Epidendroideae</taxon>
        <taxon>Malaxideae</taxon>
        <taxon>Dendrobiinae</taxon>
        <taxon>Dendrobium</taxon>
    </lineage>
</organism>
<name>A0AAV7GK05_DENCH</name>
<dbReference type="EMBL" id="JAGFBR010000013">
    <property type="protein sequence ID" value="KAH0456582.1"/>
    <property type="molecule type" value="Genomic_DNA"/>
</dbReference>
<dbReference type="AlphaFoldDB" id="A0AAV7GK05"/>
<comment type="caution">
    <text evidence="1">The sequence shown here is derived from an EMBL/GenBank/DDBJ whole genome shotgun (WGS) entry which is preliminary data.</text>
</comment>